<evidence type="ECO:0000313" key="2">
    <source>
        <dbReference type="EMBL" id="BAI80781.1"/>
    </source>
</evidence>
<dbReference type="AlphaFoldDB" id="D3PDV8"/>
<dbReference type="KEGG" id="ddf:DEFDS_1314"/>
<dbReference type="HOGENOM" id="CLU_1545917_0_0_0"/>
<dbReference type="RefSeq" id="WP_013008028.1">
    <property type="nucleotide sequence ID" value="NC_013939.1"/>
</dbReference>
<dbReference type="InterPro" id="IPR012902">
    <property type="entry name" value="N_methyl_site"/>
</dbReference>
<gene>
    <name evidence="2" type="ordered locus">DEFDS_1314</name>
</gene>
<keyword evidence="1" id="KW-0472">Membrane</keyword>
<organism evidence="2 3">
    <name type="scientific">Deferribacter desulfuricans (strain DSM 14783 / JCM 11476 / NBRC 101012 / SSM1)</name>
    <dbReference type="NCBI Taxonomy" id="639282"/>
    <lineage>
        <taxon>Bacteria</taxon>
        <taxon>Pseudomonadati</taxon>
        <taxon>Deferribacterota</taxon>
        <taxon>Deferribacteres</taxon>
        <taxon>Deferribacterales</taxon>
        <taxon>Deferribacteraceae</taxon>
        <taxon>Deferribacter</taxon>
    </lineage>
</organism>
<dbReference type="EMBL" id="AP011529">
    <property type="protein sequence ID" value="BAI80781.1"/>
    <property type="molecule type" value="Genomic_DNA"/>
</dbReference>
<keyword evidence="1" id="KW-0812">Transmembrane</keyword>
<keyword evidence="3" id="KW-1185">Reference proteome</keyword>
<protein>
    <recommendedName>
        <fullName evidence="4">Prepilin-type N-terminal cleavage/methylation domain-containing protein</fullName>
    </recommendedName>
</protein>
<dbReference type="eggNOG" id="COG4795">
    <property type="taxonomic scope" value="Bacteria"/>
</dbReference>
<sequence>MKKGFTLIELLVAFTISIFVIITVYSLVSSIVEIKDSSSKKIEELKEKIGIQKIINLDITALTNTKFEKNEGFETNSISFYSMNSLFFNSGVKVKITYLFEDNNLYRIEENEKLGYKEQFVLLQNVEEFKVLSFDGNDYTENFDKAYVLKFIIKTKNHNYEITAGNMLYE</sequence>
<dbReference type="STRING" id="639282.DEFDS_1314"/>
<proteinExistence type="predicted"/>
<accession>D3PDV8</accession>
<evidence type="ECO:0000256" key="1">
    <source>
        <dbReference type="SAM" id="Phobius"/>
    </source>
</evidence>
<name>D3PDV8_DEFDS</name>
<dbReference type="PROSITE" id="PS00409">
    <property type="entry name" value="PROKAR_NTER_METHYL"/>
    <property type="match status" value="1"/>
</dbReference>
<evidence type="ECO:0000313" key="3">
    <source>
        <dbReference type="Proteomes" id="UP000001520"/>
    </source>
</evidence>
<keyword evidence="1" id="KW-1133">Transmembrane helix</keyword>
<evidence type="ECO:0008006" key="4">
    <source>
        <dbReference type="Google" id="ProtNLM"/>
    </source>
</evidence>
<dbReference type="Pfam" id="PF07963">
    <property type="entry name" value="N_methyl"/>
    <property type="match status" value="1"/>
</dbReference>
<feature type="transmembrane region" description="Helical" evidence="1">
    <location>
        <begin position="7"/>
        <end position="28"/>
    </location>
</feature>
<dbReference type="Proteomes" id="UP000001520">
    <property type="component" value="Chromosome"/>
</dbReference>
<reference evidence="2 3" key="1">
    <citation type="journal article" date="2010" name="DNA Res.">
        <title>Bacterial lifestyle in a deep-sea hydrothermal vent chimney revealed by the genome sequence of the thermophilic bacterium Deferribacter desulfuricans SSM1.</title>
        <authorList>
            <person name="Takaki Y."/>
            <person name="Shimamura S."/>
            <person name="Nakagawa S."/>
            <person name="Fukuhara Y."/>
            <person name="Horikawa H."/>
            <person name="Ankai A."/>
            <person name="Harada T."/>
            <person name="Hosoyama A."/>
            <person name="Oguchi A."/>
            <person name="Fukui S."/>
            <person name="Fujita N."/>
            <person name="Takami H."/>
            <person name="Takai K."/>
        </authorList>
    </citation>
    <scope>NUCLEOTIDE SEQUENCE [LARGE SCALE GENOMIC DNA]</scope>
    <source>
        <strain evidence="3">DSM 14783 / JCM 11476 / NBRC 101012 / SSM1</strain>
    </source>
</reference>